<comment type="similarity">
    <text evidence="1">Belongs to the VPS72/YL1 family.</text>
</comment>
<evidence type="ECO:0000313" key="6">
    <source>
        <dbReference type="EnsemblMetazoa" id="HelroP69169"/>
    </source>
</evidence>
<name>T1FZQ4_HELRO</name>
<dbReference type="PANTHER" id="PTHR13275:SF4">
    <property type="entry name" value="VACUOLAR PROTEIN SORTING-ASSOCIATED PROTEIN 72 HOMOLOG"/>
    <property type="match status" value="1"/>
</dbReference>
<feature type="compositionally biased region" description="Acidic residues" evidence="3">
    <location>
        <begin position="69"/>
        <end position="83"/>
    </location>
</feature>
<proteinExistence type="inferred from homology"/>
<feature type="region of interest" description="Disordered" evidence="3">
    <location>
        <begin position="138"/>
        <end position="158"/>
    </location>
</feature>
<dbReference type="HOGENOM" id="CLU_040862_0_0_1"/>
<dbReference type="FunCoup" id="T1FZQ4">
    <property type="interactions" value="1711"/>
</dbReference>
<reference evidence="6" key="3">
    <citation type="submission" date="2015-06" db="UniProtKB">
        <authorList>
            <consortium name="EnsemblMetazoa"/>
        </authorList>
    </citation>
    <scope>IDENTIFICATION</scope>
</reference>
<dbReference type="Proteomes" id="UP000015101">
    <property type="component" value="Unassembled WGS sequence"/>
</dbReference>
<dbReference type="EMBL" id="AMQM01001550">
    <property type="status" value="NOT_ANNOTATED_CDS"/>
    <property type="molecule type" value="Genomic_DNA"/>
</dbReference>
<dbReference type="OrthoDB" id="78296at2759"/>
<accession>T1FZQ4</accession>
<evidence type="ECO:0000313" key="5">
    <source>
        <dbReference type="EMBL" id="ESN94301.1"/>
    </source>
</evidence>
<dbReference type="InParanoid" id="T1FZQ4"/>
<dbReference type="CTD" id="20214302"/>
<dbReference type="PANTHER" id="PTHR13275">
    <property type="entry name" value="YL-1 PROTEIN TRANSCRIPTION FACTOR-LIKE 1"/>
    <property type="match status" value="1"/>
</dbReference>
<dbReference type="Pfam" id="PF08265">
    <property type="entry name" value="YL1_C"/>
    <property type="match status" value="1"/>
</dbReference>
<dbReference type="eggNOG" id="KOG2897">
    <property type="taxonomic scope" value="Eukaryota"/>
</dbReference>
<dbReference type="SMART" id="SM00993">
    <property type="entry name" value="YL1_C"/>
    <property type="match status" value="1"/>
</dbReference>
<dbReference type="InterPro" id="IPR013272">
    <property type="entry name" value="Vps72/YL1_C"/>
</dbReference>
<dbReference type="EMBL" id="KB097571">
    <property type="protein sequence ID" value="ESN94301.1"/>
    <property type="molecule type" value="Genomic_DNA"/>
</dbReference>
<evidence type="ECO:0000256" key="3">
    <source>
        <dbReference type="SAM" id="MobiDB-lite"/>
    </source>
</evidence>
<feature type="region of interest" description="Disordered" evidence="3">
    <location>
        <begin position="55"/>
        <end position="83"/>
    </location>
</feature>
<dbReference type="AlphaFoldDB" id="T1FZQ4"/>
<dbReference type="RefSeq" id="XP_009027263.1">
    <property type="nucleotide sequence ID" value="XM_009029015.1"/>
</dbReference>
<dbReference type="EnsemblMetazoa" id="HelroT69169">
    <property type="protein sequence ID" value="HelroP69169"/>
    <property type="gene ID" value="HelroG69169"/>
</dbReference>
<evidence type="ECO:0000259" key="4">
    <source>
        <dbReference type="SMART" id="SM00993"/>
    </source>
</evidence>
<organism evidence="6 7">
    <name type="scientific">Helobdella robusta</name>
    <name type="common">Californian leech</name>
    <dbReference type="NCBI Taxonomy" id="6412"/>
    <lineage>
        <taxon>Eukaryota</taxon>
        <taxon>Metazoa</taxon>
        <taxon>Spiralia</taxon>
        <taxon>Lophotrochozoa</taxon>
        <taxon>Annelida</taxon>
        <taxon>Clitellata</taxon>
        <taxon>Hirudinea</taxon>
        <taxon>Rhynchobdellida</taxon>
        <taxon>Glossiphoniidae</taxon>
        <taxon>Helobdella</taxon>
    </lineage>
</organism>
<gene>
    <name evidence="6" type="primary">20214302</name>
    <name evidence="5" type="ORF">HELRODRAFT_69169</name>
</gene>
<dbReference type="GeneID" id="20214302"/>
<keyword evidence="7" id="KW-1185">Reference proteome</keyword>
<dbReference type="Pfam" id="PF05764">
    <property type="entry name" value="YL1"/>
    <property type="match status" value="1"/>
</dbReference>
<reference evidence="7" key="1">
    <citation type="submission" date="2012-12" db="EMBL/GenBank/DDBJ databases">
        <authorList>
            <person name="Hellsten U."/>
            <person name="Grimwood J."/>
            <person name="Chapman J.A."/>
            <person name="Shapiro H."/>
            <person name="Aerts A."/>
            <person name="Otillar R.P."/>
            <person name="Terry A.Y."/>
            <person name="Boore J.L."/>
            <person name="Simakov O."/>
            <person name="Marletaz F."/>
            <person name="Cho S.-J."/>
            <person name="Edsinger-Gonzales E."/>
            <person name="Havlak P."/>
            <person name="Kuo D.-H."/>
            <person name="Larsson T."/>
            <person name="Lv J."/>
            <person name="Arendt D."/>
            <person name="Savage R."/>
            <person name="Osoegawa K."/>
            <person name="de Jong P."/>
            <person name="Lindberg D.R."/>
            <person name="Seaver E.C."/>
            <person name="Weisblat D.A."/>
            <person name="Putnam N.H."/>
            <person name="Grigoriev I.V."/>
            <person name="Rokhsar D.S."/>
        </authorList>
    </citation>
    <scope>NUCLEOTIDE SEQUENCE</scope>
</reference>
<evidence type="ECO:0000256" key="1">
    <source>
        <dbReference type="ARBA" id="ARBA00006832"/>
    </source>
</evidence>
<dbReference type="OMA" id="TGPTIRY"/>
<evidence type="ECO:0000313" key="7">
    <source>
        <dbReference type="Proteomes" id="UP000015101"/>
    </source>
</evidence>
<sequence>MENINKRLSHNSEIGIALTRDRRLNAGTRMSKLLEAEDEDDFYKTTYGGFIEEADDEDYKSEYSNSDATDSDIDINEDDDTISDDDIEKKEKKTFSSVYKEAIKKFGLTINTKTKVMALNHQKKTQMKLNSDVLEKQQHQTKLGEEKKKSIRKSTAEKSKCTEGILKERKAKAALNKLSGDKRKITEMRRLTQEELLAEAKITEEINLASLETYQKMELEKKKLRTHRNNCMGSAIKFHSVALPDNNNLPSDVNAMLSLIRDSKELPPPKKCSRNFVTFTDEKILNNFFPVKNNPKIPEKQVCVVTGSSAKYLDPLTSLPYANKEAFKIIREAYKQKILLDKVENEKRRVKF</sequence>
<dbReference type="GO" id="GO:0005634">
    <property type="term" value="C:nucleus"/>
    <property type="evidence" value="ECO:0000318"/>
    <property type="project" value="GO_Central"/>
</dbReference>
<dbReference type="EMBL" id="AMQM01001551">
    <property type="status" value="NOT_ANNOTATED_CDS"/>
    <property type="molecule type" value="Genomic_DNA"/>
</dbReference>
<dbReference type="InterPro" id="IPR046757">
    <property type="entry name" value="YL1_N"/>
</dbReference>
<dbReference type="KEGG" id="hro:HELRODRAFT_69169"/>
<reference evidence="5 7" key="2">
    <citation type="journal article" date="2013" name="Nature">
        <title>Insights into bilaterian evolution from three spiralian genomes.</title>
        <authorList>
            <person name="Simakov O."/>
            <person name="Marletaz F."/>
            <person name="Cho S.J."/>
            <person name="Edsinger-Gonzales E."/>
            <person name="Havlak P."/>
            <person name="Hellsten U."/>
            <person name="Kuo D.H."/>
            <person name="Larsson T."/>
            <person name="Lv J."/>
            <person name="Arendt D."/>
            <person name="Savage R."/>
            <person name="Osoegawa K."/>
            <person name="de Jong P."/>
            <person name="Grimwood J."/>
            <person name="Chapman J.A."/>
            <person name="Shapiro H."/>
            <person name="Aerts A."/>
            <person name="Otillar R.P."/>
            <person name="Terry A.Y."/>
            <person name="Boore J.L."/>
            <person name="Grigoriev I.V."/>
            <person name="Lindberg D.R."/>
            <person name="Seaver E.C."/>
            <person name="Weisblat D.A."/>
            <person name="Putnam N.H."/>
            <person name="Rokhsar D.S."/>
        </authorList>
    </citation>
    <scope>NUCLEOTIDE SEQUENCE</scope>
</reference>
<feature type="domain" description="Vps72/YL1 C-terminal" evidence="4">
    <location>
        <begin position="301"/>
        <end position="330"/>
    </location>
</feature>
<dbReference type="STRING" id="6412.T1FZQ4"/>
<protein>
    <recommendedName>
        <fullName evidence="2">Vacuolar protein sorting-associated protein 72 homolog</fullName>
    </recommendedName>
</protein>
<evidence type="ECO:0000256" key="2">
    <source>
        <dbReference type="ARBA" id="ARBA00020000"/>
    </source>
</evidence>